<dbReference type="NCBIfam" id="TIGR00228">
    <property type="entry name" value="ruvC"/>
    <property type="match status" value="1"/>
</dbReference>
<evidence type="ECO:0000256" key="2">
    <source>
        <dbReference type="ARBA" id="ARBA00022490"/>
    </source>
</evidence>
<reference evidence="16" key="1">
    <citation type="journal article" date="2023" name="Arch. Microbiol.">
        <title>Desulfoferula mesophilus gen. nov. sp. nov., a mesophilic sulfate-reducing bacterium isolated from a brackish lake sediment.</title>
        <authorList>
            <person name="Watanabe T."/>
            <person name="Yabe T."/>
            <person name="Tsuji J.M."/>
            <person name="Fukui M."/>
        </authorList>
    </citation>
    <scope>NUCLEOTIDE SEQUENCE [LARGE SCALE GENOMIC DNA]</scope>
    <source>
        <strain evidence="16">12FAK</strain>
    </source>
</reference>
<dbReference type="PROSITE" id="PS01321">
    <property type="entry name" value="RUVC"/>
    <property type="match status" value="1"/>
</dbReference>
<keyword evidence="10 13" id="KW-0233">DNA recombination</keyword>
<evidence type="ECO:0000256" key="13">
    <source>
        <dbReference type="HAMAP-Rule" id="MF_00034"/>
    </source>
</evidence>
<comment type="cofactor">
    <cofactor evidence="13">
        <name>Mg(2+)</name>
        <dbReference type="ChEBI" id="CHEBI:18420"/>
    </cofactor>
    <text evidence="13">Binds 2 Mg(2+) ion per subunit.</text>
</comment>
<comment type="subunit">
    <text evidence="13">Homodimer which binds Holliday junction (HJ) DNA. The HJ becomes 2-fold symmetrical on binding to RuvC with unstacked arms; it has a different conformation from HJ DNA in complex with RuvA. In the full resolvosome a probable DNA-RuvA(4)-RuvB(12)-RuvC(2) complex forms which resolves the HJ.</text>
</comment>
<evidence type="ECO:0000256" key="11">
    <source>
        <dbReference type="ARBA" id="ARBA00023204"/>
    </source>
</evidence>
<dbReference type="Pfam" id="PF02075">
    <property type="entry name" value="RuvC"/>
    <property type="match status" value="1"/>
</dbReference>
<feature type="binding site" evidence="13">
    <location>
        <position position="13"/>
    </location>
    <ligand>
        <name>Mg(2+)</name>
        <dbReference type="ChEBI" id="CHEBI:18420"/>
        <label>1</label>
    </ligand>
</feature>
<dbReference type="KEGG" id="dmp:FAK_37020"/>
<dbReference type="InterPro" id="IPR020563">
    <property type="entry name" value="X-over_junc_endoDNase_Mg_BS"/>
</dbReference>
<comment type="similarity">
    <text evidence="1 13">Belongs to the RuvC family.</text>
</comment>
<dbReference type="PANTHER" id="PTHR30194:SF3">
    <property type="entry name" value="CROSSOVER JUNCTION ENDODEOXYRIBONUCLEASE RUVC"/>
    <property type="match status" value="1"/>
</dbReference>
<evidence type="ECO:0000313" key="16">
    <source>
        <dbReference type="Proteomes" id="UP001366166"/>
    </source>
</evidence>
<dbReference type="GO" id="GO:0006310">
    <property type="term" value="P:DNA recombination"/>
    <property type="evidence" value="ECO:0007669"/>
    <property type="project" value="UniProtKB-UniRule"/>
</dbReference>
<evidence type="ECO:0000256" key="1">
    <source>
        <dbReference type="ARBA" id="ARBA00009518"/>
    </source>
</evidence>
<dbReference type="EC" id="3.1.21.10" evidence="13 14"/>
<accession>A0AAU9EHM9</accession>
<sequence length="172" mass="17949">MPKAPAPAVLGLDPGSRCTGYAVVEPGAGGRIRLRRAGAITAPGGAPVPERLGYIFAELARVIAELEPAEMAVEGVFTAKNARTALVLGQARGVAILAGVQAGLSVHEYPPATVKKSLVGNGRATKEQVRAMALRLVGSRQNEMPLDASDALALALTHLQSRRLADTLERLR</sequence>
<dbReference type="InterPro" id="IPR002176">
    <property type="entry name" value="X-over_junc_endoDNase_RuvC"/>
</dbReference>
<evidence type="ECO:0000256" key="8">
    <source>
        <dbReference type="ARBA" id="ARBA00022842"/>
    </source>
</evidence>
<keyword evidence="16" id="KW-1185">Reference proteome</keyword>
<dbReference type="HAMAP" id="MF_00034">
    <property type="entry name" value="RuvC"/>
    <property type="match status" value="1"/>
</dbReference>
<gene>
    <name evidence="13 15" type="primary">ruvC</name>
    <name evidence="15" type="ORF">FAK_37020</name>
</gene>
<proteinExistence type="inferred from homology"/>
<evidence type="ECO:0000256" key="9">
    <source>
        <dbReference type="ARBA" id="ARBA00023125"/>
    </source>
</evidence>
<dbReference type="CDD" id="cd16962">
    <property type="entry name" value="RuvC"/>
    <property type="match status" value="1"/>
</dbReference>
<keyword evidence="4 13" id="KW-0479">Metal-binding</keyword>
<protein>
    <recommendedName>
        <fullName evidence="13 14">Crossover junction endodeoxyribonuclease RuvC</fullName>
        <ecNumber evidence="13 14">3.1.21.10</ecNumber>
    </recommendedName>
    <alternativeName>
        <fullName evidence="13">Holliday junction nuclease RuvC</fullName>
    </alternativeName>
    <alternativeName>
        <fullName evidence="13">Holliday junction resolvase RuvC</fullName>
    </alternativeName>
</protein>
<feature type="active site" evidence="13">
    <location>
        <position position="147"/>
    </location>
</feature>
<dbReference type="GO" id="GO:0048476">
    <property type="term" value="C:Holliday junction resolvase complex"/>
    <property type="evidence" value="ECO:0007669"/>
    <property type="project" value="UniProtKB-UniRule"/>
</dbReference>
<dbReference type="PRINTS" id="PR00696">
    <property type="entry name" value="RSOLVASERUVC"/>
</dbReference>
<feature type="active site" evidence="13">
    <location>
        <position position="74"/>
    </location>
</feature>
<dbReference type="SUPFAM" id="SSF53098">
    <property type="entry name" value="Ribonuclease H-like"/>
    <property type="match status" value="1"/>
</dbReference>
<keyword evidence="6 13" id="KW-0227">DNA damage</keyword>
<evidence type="ECO:0000256" key="7">
    <source>
        <dbReference type="ARBA" id="ARBA00022801"/>
    </source>
</evidence>
<comment type="function">
    <text evidence="13">The RuvA-RuvB-RuvC complex processes Holliday junction (HJ) DNA during genetic recombination and DNA repair. Endonuclease that resolves HJ intermediates. Cleaves cruciform DNA by making single-stranded nicks across the HJ at symmetrical positions within the homologous arms, yielding a 5'-phosphate and a 3'-hydroxyl group; requires a central core of homology in the junction. The consensus cleavage sequence is 5'-(A/T)TT(C/G)-3'. Cleavage occurs on the 3'-side of the TT dinucleotide at the point of strand exchange. HJ branch migration catalyzed by RuvA-RuvB allows RuvC to scan DNA until it finds its consensus sequence, where it cleaves and resolves the cruciform DNA.</text>
</comment>
<evidence type="ECO:0000256" key="6">
    <source>
        <dbReference type="ARBA" id="ARBA00022763"/>
    </source>
</evidence>
<feature type="binding site" evidence="13">
    <location>
        <position position="74"/>
    </location>
    <ligand>
        <name>Mg(2+)</name>
        <dbReference type="ChEBI" id="CHEBI:18420"/>
        <label>2</label>
    </ligand>
</feature>
<evidence type="ECO:0000256" key="3">
    <source>
        <dbReference type="ARBA" id="ARBA00022722"/>
    </source>
</evidence>
<evidence type="ECO:0000256" key="10">
    <source>
        <dbReference type="ARBA" id="ARBA00023172"/>
    </source>
</evidence>
<dbReference type="InterPro" id="IPR036397">
    <property type="entry name" value="RNaseH_sf"/>
</dbReference>
<evidence type="ECO:0000313" key="15">
    <source>
        <dbReference type="EMBL" id="BEQ16636.1"/>
    </source>
</evidence>
<dbReference type="PANTHER" id="PTHR30194">
    <property type="entry name" value="CROSSOVER JUNCTION ENDODEOXYRIBONUCLEASE RUVC"/>
    <property type="match status" value="1"/>
</dbReference>
<dbReference type="GO" id="GO:0000287">
    <property type="term" value="F:magnesium ion binding"/>
    <property type="evidence" value="ECO:0007669"/>
    <property type="project" value="UniProtKB-UniRule"/>
</dbReference>
<dbReference type="Proteomes" id="UP001366166">
    <property type="component" value="Chromosome"/>
</dbReference>
<keyword evidence="5 13" id="KW-0255">Endonuclease</keyword>
<feature type="active site" evidence="13">
    <location>
        <position position="13"/>
    </location>
</feature>
<keyword evidence="3 13" id="KW-0540">Nuclease</keyword>
<dbReference type="Gene3D" id="3.30.420.10">
    <property type="entry name" value="Ribonuclease H-like superfamily/Ribonuclease H"/>
    <property type="match status" value="1"/>
</dbReference>
<comment type="subcellular location">
    <subcellularLocation>
        <location evidence="13">Cytoplasm</location>
    </subcellularLocation>
</comment>
<keyword evidence="8 13" id="KW-0460">Magnesium</keyword>
<organism evidence="15 16">
    <name type="scientific">Desulfoferula mesophila</name>
    <dbReference type="NCBI Taxonomy" id="3058419"/>
    <lineage>
        <taxon>Bacteria</taxon>
        <taxon>Pseudomonadati</taxon>
        <taxon>Thermodesulfobacteriota</taxon>
        <taxon>Desulfarculia</taxon>
        <taxon>Desulfarculales</taxon>
        <taxon>Desulfarculaceae</taxon>
        <taxon>Desulfoferula</taxon>
    </lineage>
</organism>
<dbReference type="RefSeq" id="WP_338602753.1">
    <property type="nucleotide sequence ID" value="NZ_AP028679.1"/>
</dbReference>
<dbReference type="InterPro" id="IPR012337">
    <property type="entry name" value="RNaseH-like_sf"/>
</dbReference>
<feature type="binding site" evidence="13">
    <location>
        <position position="147"/>
    </location>
    <ligand>
        <name>Mg(2+)</name>
        <dbReference type="ChEBI" id="CHEBI:18420"/>
        <label>1</label>
    </ligand>
</feature>
<dbReference type="GO" id="GO:0005737">
    <property type="term" value="C:cytoplasm"/>
    <property type="evidence" value="ECO:0007669"/>
    <property type="project" value="UniProtKB-SubCell"/>
</dbReference>
<dbReference type="GO" id="GO:0006281">
    <property type="term" value="P:DNA repair"/>
    <property type="evidence" value="ECO:0007669"/>
    <property type="project" value="UniProtKB-UniRule"/>
</dbReference>
<dbReference type="EMBL" id="AP028679">
    <property type="protein sequence ID" value="BEQ16636.1"/>
    <property type="molecule type" value="Genomic_DNA"/>
</dbReference>
<comment type="catalytic activity">
    <reaction evidence="12 13">
        <text>Endonucleolytic cleavage at a junction such as a reciprocal single-stranded crossover between two homologous DNA duplexes (Holliday junction).</text>
        <dbReference type="EC" id="3.1.21.10"/>
    </reaction>
</comment>
<keyword evidence="9 13" id="KW-0238">DNA-binding</keyword>
<keyword evidence="2 13" id="KW-0963">Cytoplasm</keyword>
<evidence type="ECO:0000256" key="4">
    <source>
        <dbReference type="ARBA" id="ARBA00022723"/>
    </source>
</evidence>
<evidence type="ECO:0000256" key="12">
    <source>
        <dbReference type="ARBA" id="ARBA00029354"/>
    </source>
</evidence>
<dbReference type="FunFam" id="3.30.420.10:FF:000002">
    <property type="entry name" value="Crossover junction endodeoxyribonuclease RuvC"/>
    <property type="match status" value="1"/>
</dbReference>
<keyword evidence="11 13" id="KW-0234">DNA repair</keyword>
<dbReference type="GO" id="GO:0008821">
    <property type="term" value="F:crossover junction DNA endonuclease activity"/>
    <property type="evidence" value="ECO:0007669"/>
    <property type="project" value="UniProtKB-UniRule"/>
</dbReference>
<evidence type="ECO:0000256" key="5">
    <source>
        <dbReference type="ARBA" id="ARBA00022759"/>
    </source>
</evidence>
<dbReference type="GO" id="GO:0003677">
    <property type="term" value="F:DNA binding"/>
    <property type="evidence" value="ECO:0007669"/>
    <property type="project" value="UniProtKB-KW"/>
</dbReference>
<dbReference type="AlphaFoldDB" id="A0AAU9EHM9"/>
<name>A0AAU9EHM9_9BACT</name>
<evidence type="ECO:0000256" key="14">
    <source>
        <dbReference type="NCBIfam" id="TIGR00228"/>
    </source>
</evidence>
<keyword evidence="7 13" id="KW-0378">Hydrolase</keyword>